<dbReference type="SUPFAM" id="SSF48008">
    <property type="entry name" value="GntR ligand-binding domain-like"/>
    <property type="match status" value="1"/>
</dbReference>
<keyword evidence="3" id="KW-0804">Transcription</keyword>
<comment type="caution">
    <text evidence="5">The sequence shown here is derived from an EMBL/GenBank/DDBJ whole genome shotgun (WGS) entry which is preliminary data.</text>
</comment>
<dbReference type="Gene3D" id="1.10.10.10">
    <property type="entry name" value="Winged helix-like DNA-binding domain superfamily/Winged helix DNA-binding domain"/>
    <property type="match status" value="1"/>
</dbReference>
<dbReference type="Proteomes" id="UP001431199">
    <property type="component" value="Unassembled WGS sequence"/>
</dbReference>
<evidence type="ECO:0000313" key="6">
    <source>
        <dbReference type="Proteomes" id="UP001431199"/>
    </source>
</evidence>
<dbReference type="InterPro" id="IPR011711">
    <property type="entry name" value="GntR_C"/>
</dbReference>
<name>A0ABT2M542_9FIRM</name>
<dbReference type="SMART" id="SM00895">
    <property type="entry name" value="FCD"/>
    <property type="match status" value="1"/>
</dbReference>
<keyword evidence="6" id="KW-1185">Reference proteome</keyword>
<dbReference type="RefSeq" id="WP_022088421.1">
    <property type="nucleotide sequence ID" value="NZ_JAODBU010000012.1"/>
</dbReference>
<sequence>MGKNKRLSDDVAETIMSMIKVEKKYNPGDKLPNELQLSEELGVSRITLREAIRILVARNVLEIKRGKGTFIREDYTPKMVAGLEDTASAKVDIDDLYEMRLIFEPEIAYYATIRASDRELERIFAIGKEIEELLLKGIDYTHKEMMFHCSIANATHNEFINQLEPVLHQSIEKGVYLYETEHIPVEQVISEHRMIMEFMKNRNAEGARSAMRVHIMHAIDQLEINKNQGNNKA</sequence>
<reference evidence="5" key="1">
    <citation type="submission" date="2022-09" db="EMBL/GenBank/DDBJ databases">
        <title>Eubacterium sp. LFL-14 isolated from human feces.</title>
        <authorList>
            <person name="Liu F."/>
        </authorList>
    </citation>
    <scope>NUCLEOTIDE SEQUENCE</scope>
    <source>
        <strain evidence="5">LFL-14</strain>
    </source>
</reference>
<keyword evidence="1" id="KW-0805">Transcription regulation</keyword>
<dbReference type="InterPro" id="IPR000524">
    <property type="entry name" value="Tscrpt_reg_HTH_GntR"/>
</dbReference>
<dbReference type="SMART" id="SM00345">
    <property type="entry name" value="HTH_GNTR"/>
    <property type="match status" value="1"/>
</dbReference>
<dbReference type="PROSITE" id="PS50949">
    <property type="entry name" value="HTH_GNTR"/>
    <property type="match status" value="1"/>
</dbReference>
<gene>
    <name evidence="5" type="ORF">N5B56_11935</name>
</gene>
<dbReference type="PRINTS" id="PR00035">
    <property type="entry name" value="HTHGNTR"/>
</dbReference>
<dbReference type="PANTHER" id="PTHR43537">
    <property type="entry name" value="TRANSCRIPTIONAL REGULATOR, GNTR FAMILY"/>
    <property type="match status" value="1"/>
</dbReference>
<dbReference type="Gene3D" id="1.20.120.530">
    <property type="entry name" value="GntR ligand-binding domain-like"/>
    <property type="match status" value="1"/>
</dbReference>
<feature type="domain" description="HTH gntR-type" evidence="4">
    <location>
        <begin position="5"/>
        <end position="74"/>
    </location>
</feature>
<evidence type="ECO:0000313" key="5">
    <source>
        <dbReference type="EMBL" id="MCT7399782.1"/>
    </source>
</evidence>
<evidence type="ECO:0000256" key="1">
    <source>
        <dbReference type="ARBA" id="ARBA00023015"/>
    </source>
</evidence>
<dbReference type="SUPFAM" id="SSF46785">
    <property type="entry name" value="Winged helix' DNA-binding domain"/>
    <property type="match status" value="1"/>
</dbReference>
<organism evidence="5 6">
    <name type="scientific">Eubacterium album</name>
    <dbReference type="NCBI Taxonomy" id="2978477"/>
    <lineage>
        <taxon>Bacteria</taxon>
        <taxon>Bacillati</taxon>
        <taxon>Bacillota</taxon>
        <taxon>Clostridia</taxon>
        <taxon>Eubacteriales</taxon>
        <taxon>Eubacteriaceae</taxon>
        <taxon>Eubacterium</taxon>
    </lineage>
</organism>
<dbReference type="InterPro" id="IPR036390">
    <property type="entry name" value="WH_DNA-bd_sf"/>
</dbReference>
<dbReference type="Pfam" id="PF00392">
    <property type="entry name" value="GntR"/>
    <property type="match status" value="1"/>
</dbReference>
<evidence type="ECO:0000256" key="3">
    <source>
        <dbReference type="ARBA" id="ARBA00023163"/>
    </source>
</evidence>
<dbReference type="CDD" id="cd07377">
    <property type="entry name" value="WHTH_GntR"/>
    <property type="match status" value="1"/>
</dbReference>
<dbReference type="PANTHER" id="PTHR43537:SF5">
    <property type="entry name" value="UXU OPERON TRANSCRIPTIONAL REGULATOR"/>
    <property type="match status" value="1"/>
</dbReference>
<keyword evidence="2" id="KW-0238">DNA-binding</keyword>
<dbReference type="InterPro" id="IPR008920">
    <property type="entry name" value="TF_FadR/GntR_C"/>
</dbReference>
<evidence type="ECO:0000259" key="4">
    <source>
        <dbReference type="PROSITE" id="PS50949"/>
    </source>
</evidence>
<accession>A0ABT2M542</accession>
<evidence type="ECO:0000256" key="2">
    <source>
        <dbReference type="ARBA" id="ARBA00023125"/>
    </source>
</evidence>
<dbReference type="Pfam" id="PF07729">
    <property type="entry name" value="FCD"/>
    <property type="match status" value="1"/>
</dbReference>
<dbReference type="EMBL" id="JAODBU010000012">
    <property type="protein sequence ID" value="MCT7399782.1"/>
    <property type="molecule type" value="Genomic_DNA"/>
</dbReference>
<proteinExistence type="predicted"/>
<protein>
    <submittedName>
        <fullName evidence="5">FadR family transcriptional regulator</fullName>
    </submittedName>
</protein>
<dbReference type="InterPro" id="IPR036388">
    <property type="entry name" value="WH-like_DNA-bd_sf"/>
</dbReference>